<gene>
    <name evidence="3" type="ORF">SAMN05443639_12382</name>
</gene>
<evidence type="ECO:0000313" key="4">
    <source>
        <dbReference type="Proteomes" id="UP000199181"/>
    </source>
</evidence>
<feature type="domain" description="AB hydrolase-1" evidence="2">
    <location>
        <begin position="20"/>
        <end position="238"/>
    </location>
</feature>
<dbReference type="Pfam" id="PF00561">
    <property type="entry name" value="Abhydrolase_1"/>
    <property type="match status" value="1"/>
</dbReference>
<evidence type="ECO:0000259" key="2">
    <source>
        <dbReference type="Pfam" id="PF00561"/>
    </source>
</evidence>
<accession>A0A1I0LAV0</accession>
<dbReference type="PANTHER" id="PTHR43039">
    <property type="entry name" value="ESTERASE-RELATED"/>
    <property type="match status" value="1"/>
</dbReference>
<dbReference type="RefSeq" id="WP_093525710.1">
    <property type="nucleotide sequence ID" value="NZ_FOIJ01000023.1"/>
</dbReference>
<dbReference type="SUPFAM" id="SSF53474">
    <property type="entry name" value="alpha/beta-Hydrolases"/>
    <property type="match status" value="1"/>
</dbReference>
<evidence type="ECO:0000256" key="1">
    <source>
        <dbReference type="ARBA" id="ARBA00008645"/>
    </source>
</evidence>
<organism evidence="3 4">
    <name type="scientific">Stigmatella erecta</name>
    <dbReference type="NCBI Taxonomy" id="83460"/>
    <lineage>
        <taxon>Bacteria</taxon>
        <taxon>Pseudomonadati</taxon>
        <taxon>Myxococcota</taxon>
        <taxon>Myxococcia</taxon>
        <taxon>Myxococcales</taxon>
        <taxon>Cystobacterineae</taxon>
        <taxon>Archangiaceae</taxon>
        <taxon>Stigmatella</taxon>
    </lineage>
</organism>
<dbReference type="Gene3D" id="3.40.50.1820">
    <property type="entry name" value="alpha/beta hydrolase"/>
    <property type="match status" value="1"/>
</dbReference>
<dbReference type="AlphaFoldDB" id="A0A1I0LAV0"/>
<evidence type="ECO:0000313" key="3">
    <source>
        <dbReference type="EMBL" id="SEU37166.1"/>
    </source>
</evidence>
<proteinExistence type="inferred from homology"/>
<comment type="similarity">
    <text evidence="1">Belongs to the AB hydrolase superfamily.</text>
</comment>
<keyword evidence="4" id="KW-1185">Reference proteome</keyword>
<dbReference type="Proteomes" id="UP000199181">
    <property type="component" value="Unassembled WGS sequence"/>
</dbReference>
<dbReference type="InterPro" id="IPR000073">
    <property type="entry name" value="AB_hydrolase_1"/>
</dbReference>
<dbReference type="PRINTS" id="PR00111">
    <property type="entry name" value="ABHYDROLASE"/>
</dbReference>
<reference evidence="4" key="1">
    <citation type="submission" date="2016-10" db="EMBL/GenBank/DDBJ databases">
        <authorList>
            <person name="Varghese N."/>
            <person name="Submissions S."/>
        </authorList>
    </citation>
    <scope>NUCLEOTIDE SEQUENCE [LARGE SCALE GENOMIC DNA]</scope>
    <source>
        <strain evidence="4">DSM 16858</strain>
    </source>
</reference>
<dbReference type="InterPro" id="IPR029058">
    <property type="entry name" value="AB_hydrolase_fold"/>
</dbReference>
<name>A0A1I0LAV0_9BACT</name>
<dbReference type="EMBL" id="FOIJ01000023">
    <property type="protein sequence ID" value="SEU37166.1"/>
    <property type="molecule type" value="Genomic_DNA"/>
</dbReference>
<sequence>MKPSIQQRLHVQVLGQGPETLIFAHGFGANQQAWRHQAAAFQDRYRIVLFDHMGCGQSDVNAYSPQRYSSLHDYAADVLELCEALKLSRCTYVGHSFGGMIGVLAALKEPDRFRRLVLVGASPRYLNDPAEDYFGGSEQPQVDALYAAVSTQFPAWVDGFASASIPGRPELIAELSRSLQSMRPDIALSMLRTIFQSDHRADLPQLKVPALVVQTEEDFVVPEAVARHLVRRIPQAQWAPLEGVVGHHPHLTAPKQLNNAIKTWLGNTGAFPPPGTSQ</sequence>
<protein>
    <submittedName>
        <fullName evidence="3">Sigma-B regulation protein RsbQ</fullName>
    </submittedName>
</protein>